<feature type="transmembrane region" description="Helical" evidence="6">
    <location>
        <begin position="178"/>
        <end position="198"/>
    </location>
</feature>
<evidence type="ECO:0000256" key="2">
    <source>
        <dbReference type="ARBA" id="ARBA00022475"/>
    </source>
</evidence>
<feature type="transmembrane region" description="Helical" evidence="6">
    <location>
        <begin position="34"/>
        <end position="56"/>
    </location>
</feature>
<protein>
    <submittedName>
        <fullName evidence="9">Unannotated protein</fullName>
    </submittedName>
</protein>
<evidence type="ECO:0000256" key="3">
    <source>
        <dbReference type="ARBA" id="ARBA00022692"/>
    </source>
</evidence>
<evidence type="ECO:0000259" key="8">
    <source>
        <dbReference type="Pfam" id="PF13115"/>
    </source>
</evidence>
<sequence>MYLSALLAAGVAFFLAFLHDQADDRWRIVPIVRIGSFLAVVGALGIVMSQAALLTGKGAGAITDTKVLRNVLTENLGWSLALLMIGLAAVHLSTDITKRVLSQSLALYGGLVVTVSFAVWGHASELTPRVLSLVADAVHATAAALWLGGLVGLLMVLRMRSASTVRSTALIIGRFSRMAFWTVLALAIAGLTLTLTGSNASLQSLLTTTWGQLVLAKIGLTLIVVIIAAWNRRTLVPSLTAPVEDDPALPVRWATLLRTVRAEALLLVVVVGLTAVLVNTPPARYAATATSQRVAISQRVDTGQVELTIDPAVVGSNRVEVRYTDGTGQNINVANSMSIEFSQPSAGVAPITRQVLASEPGVFVIDGNELSVAGTWTITVAVRTGDFSEQRTSFEVPVHR</sequence>
<feature type="transmembrane region" description="Helical" evidence="6">
    <location>
        <begin position="260"/>
        <end position="278"/>
    </location>
</feature>
<dbReference type="GO" id="GO:0006825">
    <property type="term" value="P:copper ion transport"/>
    <property type="evidence" value="ECO:0007669"/>
    <property type="project" value="InterPro"/>
</dbReference>
<evidence type="ECO:0000313" key="9">
    <source>
        <dbReference type="EMBL" id="CAB4726375.1"/>
    </source>
</evidence>
<keyword evidence="2" id="KW-1003">Cell membrane</keyword>
<feature type="transmembrane region" description="Helical" evidence="6">
    <location>
        <begin position="76"/>
        <end position="93"/>
    </location>
</feature>
<dbReference type="GO" id="GO:0005886">
    <property type="term" value="C:plasma membrane"/>
    <property type="evidence" value="ECO:0007669"/>
    <property type="project" value="UniProtKB-SubCell"/>
</dbReference>
<dbReference type="PANTHER" id="PTHR34820">
    <property type="entry name" value="INNER MEMBRANE PROTEIN YEBZ"/>
    <property type="match status" value="1"/>
</dbReference>
<dbReference type="InterPro" id="IPR008457">
    <property type="entry name" value="Cu-R_CopD_dom"/>
</dbReference>
<feature type="transmembrane region" description="Helical" evidence="6">
    <location>
        <begin position="6"/>
        <end position="22"/>
    </location>
</feature>
<evidence type="ECO:0000256" key="6">
    <source>
        <dbReference type="SAM" id="Phobius"/>
    </source>
</evidence>
<accession>A0A6J6RV06</accession>
<feature type="domain" description="Copper resistance protein D" evidence="7">
    <location>
        <begin position="171"/>
        <end position="277"/>
    </location>
</feature>
<gene>
    <name evidence="9" type="ORF">UFOPK2624_02056</name>
</gene>
<evidence type="ECO:0000256" key="4">
    <source>
        <dbReference type="ARBA" id="ARBA00022989"/>
    </source>
</evidence>
<keyword evidence="3 6" id="KW-0812">Transmembrane</keyword>
<organism evidence="9">
    <name type="scientific">freshwater metagenome</name>
    <dbReference type="NCBI Taxonomy" id="449393"/>
    <lineage>
        <taxon>unclassified sequences</taxon>
        <taxon>metagenomes</taxon>
        <taxon>ecological metagenomes</taxon>
    </lineage>
</organism>
<dbReference type="Pfam" id="PF13115">
    <property type="entry name" value="YtkA"/>
    <property type="match status" value="1"/>
</dbReference>
<dbReference type="PANTHER" id="PTHR34820:SF4">
    <property type="entry name" value="INNER MEMBRANE PROTEIN YEBZ"/>
    <property type="match status" value="1"/>
</dbReference>
<feature type="transmembrane region" description="Helical" evidence="6">
    <location>
        <begin position="138"/>
        <end position="157"/>
    </location>
</feature>
<feature type="transmembrane region" description="Helical" evidence="6">
    <location>
        <begin position="210"/>
        <end position="230"/>
    </location>
</feature>
<feature type="transmembrane region" description="Helical" evidence="6">
    <location>
        <begin position="105"/>
        <end position="123"/>
    </location>
</feature>
<name>A0A6J6RV06_9ZZZZ</name>
<dbReference type="EMBL" id="CAEZXY010000167">
    <property type="protein sequence ID" value="CAB4726375.1"/>
    <property type="molecule type" value="Genomic_DNA"/>
</dbReference>
<dbReference type="InterPro" id="IPR032693">
    <property type="entry name" value="YtkA-like_dom"/>
</dbReference>
<evidence type="ECO:0000256" key="1">
    <source>
        <dbReference type="ARBA" id="ARBA00004651"/>
    </source>
</evidence>
<comment type="subcellular location">
    <subcellularLocation>
        <location evidence="1">Cell membrane</location>
        <topology evidence="1">Multi-pass membrane protein</topology>
    </subcellularLocation>
</comment>
<keyword evidence="4 6" id="KW-1133">Transmembrane helix</keyword>
<evidence type="ECO:0000256" key="5">
    <source>
        <dbReference type="ARBA" id="ARBA00023136"/>
    </source>
</evidence>
<dbReference type="InterPro" id="IPR032694">
    <property type="entry name" value="CopC/D"/>
</dbReference>
<dbReference type="Pfam" id="PF05425">
    <property type="entry name" value="CopD"/>
    <property type="match status" value="1"/>
</dbReference>
<keyword evidence="5 6" id="KW-0472">Membrane</keyword>
<evidence type="ECO:0000259" key="7">
    <source>
        <dbReference type="Pfam" id="PF05425"/>
    </source>
</evidence>
<reference evidence="9" key="1">
    <citation type="submission" date="2020-05" db="EMBL/GenBank/DDBJ databases">
        <authorList>
            <person name="Chiriac C."/>
            <person name="Salcher M."/>
            <person name="Ghai R."/>
            <person name="Kavagutti S V."/>
        </authorList>
    </citation>
    <scope>NUCLEOTIDE SEQUENCE</scope>
</reference>
<proteinExistence type="predicted"/>
<dbReference type="AlphaFoldDB" id="A0A6J6RV06"/>
<feature type="domain" description="YtkA-like" evidence="8">
    <location>
        <begin position="300"/>
        <end position="380"/>
    </location>
</feature>